<feature type="region of interest" description="Disordered" evidence="5">
    <location>
        <begin position="163"/>
        <end position="193"/>
    </location>
</feature>
<dbReference type="GO" id="GO:1902584">
    <property type="term" value="P:positive regulation of response to water deprivation"/>
    <property type="evidence" value="ECO:0007669"/>
    <property type="project" value="UniProtKB-ARBA"/>
</dbReference>
<dbReference type="GO" id="GO:0045944">
    <property type="term" value="P:positive regulation of transcription by RNA polymerase II"/>
    <property type="evidence" value="ECO:0007669"/>
    <property type="project" value="TreeGrafter"/>
</dbReference>
<evidence type="ECO:0000259" key="7">
    <source>
        <dbReference type="PROSITE" id="PS51294"/>
    </source>
</evidence>
<protein>
    <recommendedName>
        <fullName evidence="10">Trichome differentiation protein GL1</fullName>
    </recommendedName>
</protein>
<dbReference type="InterPro" id="IPR001005">
    <property type="entry name" value="SANT/Myb"/>
</dbReference>
<feature type="region of interest" description="Disordered" evidence="5">
    <location>
        <begin position="250"/>
        <end position="284"/>
    </location>
</feature>
<dbReference type="FunFam" id="1.10.10.60:FF:000355">
    <property type="entry name" value="Transcription factor MYB124"/>
    <property type="match status" value="1"/>
</dbReference>
<evidence type="ECO:0000256" key="5">
    <source>
        <dbReference type="SAM" id="MobiDB-lite"/>
    </source>
</evidence>
<dbReference type="Proteomes" id="UP000275078">
    <property type="component" value="Unassembled WGS sequence"/>
</dbReference>
<feature type="domain" description="HTH myb-type" evidence="7">
    <location>
        <begin position="1"/>
        <end position="54"/>
    </location>
</feature>
<dbReference type="GO" id="GO:0000278">
    <property type="term" value="P:mitotic cell cycle"/>
    <property type="evidence" value="ECO:0007669"/>
    <property type="project" value="TreeGrafter"/>
</dbReference>
<dbReference type="GO" id="GO:0000978">
    <property type="term" value="F:RNA polymerase II cis-regulatory region sequence-specific DNA binding"/>
    <property type="evidence" value="ECO:0007669"/>
    <property type="project" value="TreeGrafter"/>
</dbReference>
<dbReference type="Gene3D" id="1.10.10.60">
    <property type="entry name" value="Homeodomain-like"/>
    <property type="match status" value="2"/>
</dbReference>
<evidence type="ECO:0000256" key="2">
    <source>
        <dbReference type="ARBA" id="ARBA00022737"/>
    </source>
</evidence>
<keyword evidence="2" id="KW-0677">Repeat</keyword>
<dbReference type="PANTHER" id="PTHR45614:SF25">
    <property type="entry name" value="MYB PROTEIN"/>
    <property type="match status" value="1"/>
</dbReference>
<dbReference type="GO" id="GO:0032875">
    <property type="term" value="P:regulation of DNA endoreduplication"/>
    <property type="evidence" value="ECO:0007669"/>
    <property type="project" value="UniProtKB-ARBA"/>
</dbReference>
<dbReference type="EMBL" id="ML119649">
    <property type="protein sequence ID" value="RPA86392.1"/>
    <property type="molecule type" value="Genomic_DNA"/>
</dbReference>
<dbReference type="PANTHER" id="PTHR45614">
    <property type="entry name" value="MYB PROTEIN-RELATED"/>
    <property type="match status" value="1"/>
</dbReference>
<proteinExistence type="predicted"/>
<dbReference type="GO" id="GO:0005634">
    <property type="term" value="C:nucleus"/>
    <property type="evidence" value="ECO:0007669"/>
    <property type="project" value="UniProtKB-SubCell"/>
</dbReference>
<evidence type="ECO:0000256" key="3">
    <source>
        <dbReference type="ARBA" id="ARBA00023125"/>
    </source>
</evidence>
<sequence>MHRRGPWSAHEDSHLLQLVQRLGPNNWVRISQLVSSRSPKQCRERYHQNLKPNLNHDPITPEEGIIIEKLVQEMGKRWAEIARQLNGRSDNAVKNWWNGGVNRRRRLNHREAPRARLQQSGMHSPVSYEHSTPYTQLAPIDPALSMMPRRDPLPSPPLFRCYSRDRTPSMISDSSSNAPISPRMPASPAPENTLPPLYNYSLENRTSLPPLHSVPQTPVQVYEHNYPQHSYHYSPSEDYSYKRAEYSYPQPQYQLPISPEPTPRNSISFGKPKDERMDLRSLCA</sequence>
<reference evidence="8 9" key="1">
    <citation type="journal article" date="2018" name="Nat. Ecol. Evol.">
        <title>Pezizomycetes genomes reveal the molecular basis of ectomycorrhizal truffle lifestyle.</title>
        <authorList>
            <person name="Murat C."/>
            <person name="Payen T."/>
            <person name="Noel B."/>
            <person name="Kuo A."/>
            <person name="Morin E."/>
            <person name="Chen J."/>
            <person name="Kohler A."/>
            <person name="Krizsan K."/>
            <person name="Balestrini R."/>
            <person name="Da Silva C."/>
            <person name="Montanini B."/>
            <person name="Hainaut M."/>
            <person name="Levati E."/>
            <person name="Barry K.W."/>
            <person name="Belfiori B."/>
            <person name="Cichocki N."/>
            <person name="Clum A."/>
            <person name="Dockter R.B."/>
            <person name="Fauchery L."/>
            <person name="Guy J."/>
            <person name="Iotti M."/>
            <person name="Le Tacon F."/>
            <person name="Lindquist E.A."/>
            <person name="Lipzen A."/>
            <person name="Malagnac F."/>
            <person name="Mello A."/>
            <person name="Molinier V."/>
            <person name="Miyauchi S."/>
            <person name="Poulain J."/>
            <person name="Riccioni C."/>
            <person name="Rubini A."/>
            <person name="Sitrit Y."/>
            <person name="Splivallo R."/>
            <person name="Traeger S."/>
            <person name="Wang M."/>
            <person name="Zifcakova L."/>
            <person name="Wipf D."/>
            <person name="Zambonelli A."/>
            <person name="Paolocci F."/>
            <person name="Nowrousian M."/>
            <person name="Ottonello S."/>
            <person name="Baldrian P."/>
            <person name="Spatafora J.W."/>
            <person name="Henrissat B."/>
            <person name="Nagy L.G."/>
            <person name="Aury J.M."/>
            <person name="Wincker P."/>
            <person name="Grigoriev I.V."/>
            <person name="Bonfante P."/>
            <person name="Martin F.M."/>
        </authorList>
    </citation>
    <scope>NUCLEOTIDE SEQUENCE [LARGE SCALE GENOMIC DNA]</scope>
    <source>
        <strain evidence="8 9">RN42</strain>
    </source>
</reference>
<dbReference type="InterPro" id="IPR017930">
    <property type="entry name" value="Myb_dom"/>
</dbReference>
<keyword evidence="3" id="KW-0238">DNA-binding</keyword>
<dbReference type="GO" id="GO:1901002">
    <property type="term" value="P:positive regulation of response to salt stress"/>
    <property type="evidence" value="ECO:0007669"/>
    <property type="project" value="UniProtKB-ARBA"/>
</dbReference>
<feature type="region of interest" description="Disordered" evidence="5">
    <location>
        <begin position="107"/>
        <end position="132"/>
    </location>
</feature>
<keyword evidence="4" id="KW-0539">Nucleus</keyword>
<dbReference type="InterPro" id="IPR009057">
    <property type="entry name" value="Homeodomain-like_sf"/>
</dbReference>
<name>A0A3N4IJR3_ASCIM</name>
<evidence type="ECO:0008006" key="10">
    <source>
        <dbReference type="Google" id="ProtNLM"/>
    </source>
</evidence>
<organism evidence="8 9">
    <name type="scientific">Ascobolus immersus RN42</name>
    <dbReference type="NCBI Taxonomy" id="1160509"/>
    <lineage>
        <taxon>Eukaryota</taxon>
        <taxon>Fungi</taxon>
        <taxon>Dikarya</taxon>
        <taxon>Ascomycota</taxon>
        <taxon>Pezizomycotina</taxon>
        <taxon>Pezizomycetes</taxon>
        <taxon>Pezizales</taxon>
        <taxon>Ascobolaceae</taxon>
        <taxon>Ascobolus</taxon>
    </lineage>
</organism>
<accession>A0A3N4IJR3</accession>
<evidence type="ECO:0000313" key="8">
    <source>
        <dbReference type="EMBL" id="RPA86392.1"/>
    </source>
</evidence>
<dbReference type="GO" id="GO:0050891">
    <property type="term" value="P:multicellular organismal-level water homeostasis"/>
    <property type="evidence" value="ECO:0007669"/>
    <property type="project" value="UniProtKB-ARBA"/>
</dbReference>
<dbReference type="InterPro" id="IPR050560">
    <property type="entry name" value="MYB_TF"/>
</dbReference>
<comment type="subcellular location">
    <subcellularLocation>
        <location evidence="1">Nucleus</location>
    </subcellularLocation>
</comment>
<dbReference type="GO" id="GO:0033993">
    <property type="term" value="P:response to lipid"/>
    <property type="evidence" value="ECO:0007669"/>
    <property type="project" value="UniProtKB-ARBA"/>
</dbReference>
<dbReference type="GO" id="GO:2000037">
    <property type="term" value="P:regulation of stomatal complex patterning"/>
    <property type="evidence" value="ECO:0007669"/>
    <property type="project" value="UniProtKB-ARBA"/>
</dbReference>
<feature type="compositionally biased region" description="Basic and acidic residues" evidence="5">
    <location>
        <begin position="271"/>
        <end position="284"/>
    </location>
</feature>
<dbReference type="SMART" id="SM00717">
    <property type="entry name" value="SANT"/>
    <property type="match status" value="2"/>
</dbReference>
<dbReference type="PROSITE" id="PS51294">
    <property type="entry name" value="HTH_MYB"/>
    <property type="match status" value="2"/>
</dbReference>
<gene>
    <name evidence="8" type="ORF">BJ508DRAFT_234325</name>
</gene>
<dbReference type="CDD" id="cd00167">
    <property type="entry name" value="SANT"/>
    <property type="match status" value="2"/>
</dbReference>
<dbReference type="OrthoDB" id="2143914at2759"/>
<dbReference type="STRING" id="1160509.A0A3N4IJR3"/>
<feature type="domain" description="Myb-like" evidence="6">
    <location>
        <begin position="1"/>
        <end position="50"/>
    </location>
</feature>
<evidence type="ECO:0000256" key="1">
    <source>
        <dbReference type="ARBA" id="ARBA00004123"/>
    </source>
</evidence>
<dbReference type="PROSITE" id="PS50090">
    <property type="entry name" value="MYB_LIKE"/>
    <property type="match status" value="2"/>
</dbReference>
<dbReference type="AlphaFoldDB" id="A0A3N4IJR3"/>
<feature type="domain" description="HTH myb-type" evidence="7">
    <location>
        <begin position="55"/>
        <end position="105"/>
    </location>
</feature>
<dbReference type="GO" id="GO:1902806">
    <property type="term" value="P:regulation of cell cycle G1/S phase transition"/>
    <property type="evidence" value="ECO:0007669"/>
    <property type="project" value="UniProtKB-ARBA"/>
</dbReference>
<feature type="domain" description="Myb-like" evidence="6">
    <location>
        <begin position="51"/>
        <end position="101"/>
    </location>
</feature>
<feature type="compositionally biased region" description="Polar residues" evidence="5">
    <location>
        <begin position="169"/>
        <end position="179"/>
    </location>
</feature>
<evidence type="ECO:0000313" key="9">
    <source>
        <dbReference type="Proteomes" id="UP000275078"/>
    </source>
</evidence>
<keyword evidence="9" id="KW-1185">Reference proteome</keyword>
<dbReference type="SUPFAM" id="SSF46689">
    <property type="entry name" value="Homeodomain-like"/>
    <property type="match status" value="1"/>
</dbReference>
<dbReference type="Pfam" id="PF00249">
    <property type="entry name" value="Myb_DNA-binding"/>
    <property type="match status" value="2"/>
</dbReference>
<evidence type="ECO:0000256" key="4">
    <source>
        <dbReference type="ARBA" id="ARBA00023242"/>
    </source>
</evidence>
<dbReference type="GO" id="GO:0000981">
    <property type="term" value="F:DNA-binding transcription factor activity, RNA polymerase II-specific"/>
    <property type="evidence" value="ECO:0007669"/>
    <property type="project" value="TreeGrafter"/>
</dbReference>
<evidence type="ECO:0000259" key="6">
    <source>
        <dbReference type="PROSITE" id="PS50090"/>
    </source>
</evidence>